<dbReference type="GO" id="GO:0016987">
    <property type="term" value="F:sigma factor activity"/>
    <property type="evidence" value="ECO:0007669"/>
    <property type="project" value="UniProtKB-KW"/>
</dbReference>
<dbReference type="InterPro" id="IPR000838">
    <property type="entry name" value="RNA_pol_sigma70_ECF_CS"/>
</dbReference>
<gene>
    <name evidence="9" type="primary">sigC</name>
    <name evidence="9" type="ORF">D8S82_19030</name>
</gene>
<dbReference type="SUPFAM" id="SSF88946">
    <property type="entry name" value="Sigma2 domain of RNA polymerase sigma factors"/>
    <property type="match status" value="1"/>
</dbReference>
<dbReference type="PANTHER" id="PTHR43133">
    <property type="entry name" value="RNA POLYMERASE ECF-TYPE SIGMA FACTO"/>
    <property type="match status" value="1"/>
</dbReference>
<dbReference type="InterPro" id="IPR014284">
    <property type="entry name" value="RNA_pol_sigma-70_dom"/>
</dbReference>
<accession>A0A544VY54</accession>
<evidence type="ECO:0000256" key="5">
    <source>
        <dbReference type="ARBA" id="ARBA00023163"/>
    </source>
</evidence>
<evidence type="ECO:0000313" key="9">
    <source>
        <dbReference type="EMBL" id="TQR84904.1"/>
    </source>
</evidence>
<organism evidence="9 10">
    <name type="scientific">Mycolicibacterium hodleri</name>
    <dbReference type="NCBI Taxonomy" id="49897"/>
    <lineage>
        <taxon>Bacteria</taxon>
        <taxon>Bacillati</taxon>
        <taxon>Actinomycetota</taxon>
        <taxon>Actinomycetes</taxon>
        <taxon>Mycobacteriales</taxon>
        <taxon>Mycobacteriaceae</taxon>
        <taxon>Mycolicibacterium</taxon>
    </lineage>
</organism>
<dbReference type="GO" id="GO:0006352">
    <property type="term" value="P:DNA-templated transcription initiation"/>
    <property type="evidence" value="ECO:0007669"/>
    <property type="project" value="InterPro"/>
</dbReference>
<keyword evidence="3 6" id="KW-0731">Sigma factor</keyword>
<comment type="similarity">
    <text evidence="1 6">Belongs to the sigma-70 factor family. ECF subfamily.</text>
</comment>
<comment type="caution">
    <text evidence="9">The sequence shown here is derived from an EMBL/GenBank/DDBJ whole genome shotgun (WGS) entry which is preliminary data.</text>
</comment>
<dbReference type="InterPro" id="IPR039425">
    <property type="entry name" value="RNA_pol_sigma-70-like"/>
</dbReference>
<dbReference type="SUPFAM" id="SSF88659">
    <property type="entry name" value="Sigma3 and sigma4 domains of RNA polymerase sigma factors"/>
    <property type="match status" value="1"/>
</dbReference>
<dbReference type="PROSITE" id="PS01063">
    <property type="entry name" value="SIGMA70_ECF"/>
    <property type="match status" value="1"/>
</dbReference>
<proteinExistence type="inferred from homology"/>
<evidence type="ECO:0000259" key="8">
    <source>
        <dbReference type="Pfam" id="PF08281"/>
    </source>
</evidence>
<dbReference type="PANTHER" id="PTHR43133:SF61">
    <property type="entry name" value="ECF RNA POLYMERASE SIGMA FACTOR SIGC"/>
    <property type="match status" value="1"/>
</dbReference>
<dbReference type="AlphaFoldDB" id="A0A544VY54"/>
<dbReference type="Proteomes" id="UP000315759">
    <property type="component" value="Unassembled WGS sequence"/>
</dbReference>
<dbReference type="InterPro" id="IPR007627">
    <property type="entry name" value="RNA_pol_sigma70_r2"/>
</dbReference>
<dbReference type="InterPro" id="IPR036388">
    <property type="entry name" value="WH-like_DNA-bd_sf"/>
</dbReference>
<protein>
    <recommendedName>
        <fullName evidence="6">RNA polymerase sigma factor</fullName>
    </recommendedName>
</protein>
<evidence type="ECO:0000259" key="7">
    <source>
        <dbReference type="Pfam" id="PF04542"/>
    </source>
</evidence>
<evidence type="ECO:0000256" key="6">
    <source>
        <dbReference type="RuleBase" id="RU000716"/>
    </source>
</evidence>
<feature type="domain" description="RNA polymerase sigma factor 70 region 4 type 2" evidence="8">
    <location>
        <begin position="122"/>
        <end position="172"/>
    </location>
</feature>
<dbReference type="InterPro" id="IPR013249">
    <property type="entry name" value="RNA_pol_sigma70_r4_t2"/>
</dbReference>
<name>A0A544VY54_9MYCO</name>
<feature type="domain" description="RNA polymerase sigma-70 region 2" evidence="7">
    <location>
        <begin position="29"/>
        <end position="93"/>
    </location>
</feature>
<dbReference type="EMBL" id="VIFX01000025">
    <property type="protein sequence ID" value="TQR84904.1"/>
    <property type="molecule type" value="Genomic_DNA"/>
</dbReference>
<keyword evidence="4 6" id="KW-0238">DNA-binding</keyword>
<evidence type="ECO:0000256" key="2">
    <source>
        <dbReference type="ARBA" id="ARBA00023015"/>
    </source>
</evidence>
<dbReference type="InterPro" id="IPR013324">
    <property type="entry name" value="RNA_pol_sigma_r3/r4-like"/>
</dbReference>
<dbReference type="NCBIfam" id="NF007231">
    <property type="entry name" value="PRK09649.1"/>
    <property type="match status" value="1"/>
</dbReference>
<evidence type="ECO:0000313" key="10">
    <source>
        <dbReference type="Proteomes" id="UP000315759"/>
    </source>
</evidence>
<keyword evidence="2 6" id="KW-0805">Transcription regulation</keyword>
<dbReference type="Gene3D" id="1.10.10.10">
    <property type="entry name" value="Winged helix-like DNA-binding domain superfamily/Winged helix DNA-binding domain"/>
    <property type="match status" value="1"/>
</dbReference>
<dbReference type="GO" id="GO:0006950">
    <property type="term" value="P:response to stress"/>
    <property type="evidence" value="ECO:0007669"/>
    <property type="project" value="UniProtKB-ARBA"/>
</dbReference>
<evidence type="ECO:0000256" key="3">
    <source>
        <dbReference type="ARBA" id="ARBA00023082"/>
    </source>
</evidence>
<dbReference type="Pfam" id="PF08281">
    <property type="entry name" value="Sigma70_r4_2"/>
    <property type="match status" value="1"/>
</dbReference>
<keyword evidence="5 6" id="KW-0804">Transcription</keyword>
<dbReference type="Gene3D" id="1.10.1740.10">
    <property type="match status" value="1"/>
</dbReference>
<dbReference type="RefSeq" id="WP_142553601.1">
    <property type="nucleotide sequence ID" value="NZ_VIFX01000025.1"/>
</dbReference>
<sequence>MATSGDDDRVTQLAKAAGRGDRAALTMFIEATQRDVWRTVAYLADPGSADDLTQETFLRAIKSLPRFSGRSTAKTWLMSIARRVVVDQIRYNTSRPRPAYVLDLDDVVGARRGGDRIEGMVEIRMLLDGLDAERREALVLTQVLGLTYAEAAEVCGCPIGTIRSRVARARDDLQQAAKEEGYAG</sequence>
<evidence type="ECO:0000256" key="1">
    <source>
        <dbReference type="ARBA" id="ARBA00010641"/>
    </source>
</evidence>
<keyword evidence="10" id="KW-1185">Reference proteome</keyword>
<dbReference type="GO" id="GO:0003677">
    <property type="term" value="F:DNA binding"/>
    <property type="evidence" value="ECO:0007669"/>
    <property type="project" value="UniProtKB-KW"/>
</dbReference>
<reference evidence="9 10" key="1">
    <citation type="submission" date="2018-10" db="EMBL/GenBank/DDBJ databases">
        <title>Draft genome of Mycobacterium hodleri strain B.</title>
        <authorList>
            <person name="Amande T.J."/>
            <person name="Mcgenity T.J."/>
        </authorList>
    </citation>
    <scope>NUCLEOTIDE SEQUENCE [LARGE SCALE GENOMIC DNA]</scope>
    <source>
        <strain evidence="9 10">B</strain>
    </source>
</reference>
<dbReference type="NCBIfam" id="TIGR02937">
    <property type="entry name" value="sigma70-ECF"/>
    <property type="match status" value="1"/>
</dbReference>
<evidence type="ECO:0000256" key="4">
    <source>
        <dbReference type="ARBA" id="ARBA00023125"/>
    </source>
</evidence>
<dbReference type="Pfam" id="PF04542">
    <property type="entry name" value="Sigma70_r2"/>
    <property type="match status" value="1"/>
</dbReference>
<dbReference type="CDD" id="cd06171">
    <property type="entry name" value="Sigma70_r4"/>
    <property type="match status" value="1"/>
</dbReference>
<dbReference type="InterPro" id="IPR013325">
    <property type="entry name" value="RNA_pol_sigma_r2"/>
</dbReference>